<feature type="region of interest" description="Disordered" evidence="8">
    <location>
        <begin position="1"/>
        <end position="25"/>
    </location>
</feature>
<evidence type="ECO:0000256" key="7">
    <source>
        <dbReference type="ARBA" id="ARBA00023242"/>
    </source>
</evidence>
<organism evidence="10 11">
    <name type="scientific">Kwoniella shivajii</name>
    <dbReference type="NCBI Taxonomy" id="564305"/>
    <lineage>
        <taxon>Eukaryota</taxon>
        <taxon>Fungi</taxon>
        <taxon>Dikarya</taxon>
        <taxon>Basidiomycota</taxon>
        <taxon>Agaricomycotina</taxon>
        <taxon>Tremellomycetes</taxon>
        <taxon>Tremellales</taxon>
        <taxon>Cryptococcaceae</taxon>
        <taxon>Kwoniella</taxon>
    </lineage>
</organism>
<dbReference type="CDD" id="cd12148">
    <property type="entry name" value="fungal_TF_MHR"/>
    <property type="match status" value="1"/>
</dbReference>
<dbReference type="Proteomes" id="UP001329825">
    <property type="component" value="Chromosome 8"/>
</dbReference>
<reference evidence="10 11" key="1">
    <citation type="submission" date="2024-01" db="EMBL/GenBank/DDBJ databases">
        <title>Comparative genomics of Cryptococcus and Kwoniella reveals pathogenesis evolution and contrasting modes of karyotype evolution via chromosome fusion or intercentromeric recombination.</title>
        <authorList>
            <person name="Coelho M.A."/>
            <person name="David-Palma M."/>
            <person name="Shea T."/>
            <person name="Bowers K."/>
            <person name="McGinley-Smith S."/>
            <person name="Mohammad A.W."/>
            <person name="Gnirke A."/>
            <person name="Yurkov A.M."/>
            <person name="Nowrousian M."/>
            <person name="Sun S."/>
            <person name="Cuomo C.A."/>
            <person name="Heitman J."/>
        </authorList>
    </citation>
    <scope>NUCLEOTIDE SEQUENCE [LARGE SCALE GENOMIC DNA]</scope>
    <source>
        <strain evidence="10">CBS 11374</strain>
    </source>
</reference>
<keyword evidence="7" id="KW-0539">Nucleus</keyword>
<keyword evidence="2" id="KW-0479">Metal-binding</keyword>
<keyword evidence="11" id="KW-1185">Reference proteome</keyword>
<evidence type="ECO:0000256" key="1">
    <source>
        <dbReference type="ARBA" id="ARBA00004123"/>
    </source>
</evidence>
<dbReference type="EMBL" id="CP141888">
    <property type="protein sequence ID" value="WRT69065.1"/>
    <property type="molecule type" value="Genomic_DNA"/>
</dbReference>
<evidence type="ECO:0000256" key="8">
    <source>
        <dbReference type="SAM" id="MobiDB-lite"/>
    </source>
</evidence>
<dbReference type="InterPro" id="IPR036864">
    <property type="entry name" value="Zn2-C6_fun-type_DNA-bd_sf"/>
</dbReference>
<name>A0ABZ1D6Q1_9TREE</name>
<evidence type="ECO:0000256" key="2">
    <source>
        <dbReference type="ARBA" id="ARBA00022723"/>
    </source>
</evidence>
<dbReference type="InterPro" id="IPR007219">
    <property type="entry name" value="XnlR_reg_dom"/>
</dbReference>
<keyword evidence="3" id="KW-0862">Zinc</keyword>
<evidence type="ECO:0000256" key="3">
    <source>
        <dbReference type="ARBA" id="ARBA00022833"/>
    </source>
</evidence>
<keyword evidence="4" id="KW-0805">Transcription regulation</keyword>
<gene>
    <name evidence="10" type="ORF">IL334_006048</name>
</gene>
<dbReference type="GeneID" id="87958178"/>
<dbReference type="Pfam" id="PF04082">
    <property type="entry name" value="Fungal_trans"/>
    <property type="match status" value="1"/>
</dbReference>
<dbReference type="Gene3D" id="4.10.240.10">
    <property type="entry name" value="Zn(2)-C6 fungal-type DNA-binding domain"/>
    <property type="match status" value="1"/>
</dbReference>
<evidence type="ECO:0000256" key="4">
    <source>
        <dbReference type="ARBA" id="ARBA00023015"/>
    </source>
</evidence>
<dbReference type="PROSITE" id="PS00463">
    <property type="entry name" value="ZN2_CY6_FUNGAL_1"/>
    <property type="match status" value="1"/>
</dbReference>
<evidence type="ECO:0000313" key="11">
    <source>
        <dbReference type="Proteomes" id="UP001329825"/>
    </source>
</evidence>
<comment type="subcellular location">
    <subcellularLocation>
        <location evidence="1">Nucleus</location>
    </subcellularLocation>
</comment>
<feature type="region of interest" description="Disordered" evidence="8">
    <location>
        <begin position="614"/>
        <end position="638"/>
    </location>
</feature>
<dbReference type="SMART" id="SM00906">
    <property type="entry name" value="Fungal_trans"/>
    <property type="match status" value="1"/>
</dbReference>
<feature type="compositionally biased region" description="Polar residues" evidence="8">
    <location>
        <begin position="614"/>
        <end position="626"/>
    </location>
</feature>
<dbReference type="SUPFAM" id="SSF57701">
    <property type="entry name" value="Zn2/Cys6 DNA-binding domain"/>
    <property type="match status" value="1"/>
</dbReference>
<evidence type="ECO:0000313" key="10">
    <source>
        <dbReference type="EMBL" id="WRT69065.1"/>
    </source>
</evidence>
<protein>
    <recommendedName>
        <fullName evidence="9">Zn(2)-C6 fungal-type domain-containing protein</fullName>
    </recommendedName>
</protein>
<dbReference type="RefSeq" id="XP_062793804.1">
    <property type="nucleotide sequence ID" value="XM_062937753.1"/>
</dbReference>
<proteinExistence type="predicted"/>
<evidence type="ECO:0000256" key="5">
    <source>
        <dbReference type="ARBA" id="ARBA00023125"/>
    </source>
</evidence>
<dbReference type="PROSITE" id="PS50048">
    <property type="entry name" value="ZN2_CY6_FUNGAL_2"/>
    <property type="match status" value="1"/>
</dbReference>
<accession>A0ABZ1D6Q1</accession>
<evidence type="ECO:0000256" key="6">
    <source>
        <dbReference type="ARBA" id="ARBA00023163"/>
    </source>
</evidence>
<dbReference type="PANTHER" id="PTHR47782">
    <property type="entry name" value="ZN(II)2CYS6 TRANSCRIPTION FACTOR (EUROFUNG)-RELATED"/>
    <property type="match status" value="1"/>
</dbReference>
<dbReference type="InterPro" id="IPR052202">
    <property type="entry name" value="Yeast_MetPath_Reg"/>
</dbReference>
<dbReference type="InterPro" id="IPR001138">
    <property type="entry name" value="Zn2Cys6_DnaBD"/>
</dbReference>
<feature type="domain" description="Zn(2)-C6 fungal-type" evidence="9">
    <location>
        <begin position="35"/>
        <end position="68"/>
    </location>
</feature>
<dbReference type="CDD" id="cd00067">
    <property type="entry name" value="GAL4"/>
    <property type="match status" value="1"/>
</dbReference>
<dbReference type="PANTHER" id="PTHR47782:SF12">
    <property type="entry name" value="ZN(II)2CYS6 TRANSCRIPTION FACTOR (EUROFUNG)"/>
    <property type="match status" value="1"/>
</dbReference>
<keyword evidence="5" id="KW-0238">DNA-binding</keyword>
<keyword evidence="6" id="KW-0804">Transcription</keyword>
<evidence type="ECO:0000259" key="9">
    <source>
        <dbReference type="PROSITE" id="PS50048"/>
    </source>
</evidence>
<sequence length="699" mass="77995">MQASSSSSPSPRPAKRTRTVEGSRGKDKRERCINACNRCKAKKLKCIRSDDNNLDCGPCIKALEECTFEDTVMRPGYTKYMIALENRCAKLEKALANINPSHPEINDHYDPNNKNTTISRLDLQQSLQSEETAILPSRLSMTSLLQSSSSVRQACQRHPTDLGSVMQPSSPPQLPINPNPVAPSIMAAEDLLNTVYYHIQCRYPFLDWKQLRQWHADRDRYLHTPIDGSLGDQTIAFFLWAIYAIGAELQGAPGLDTAASYFEQAWKHLDTIVIPHDLTSIRAVLLATFYAFRATSGPSLWLLSGIAMRLCVEIGLYKKGPQNHNPLEHEWKKRVFWSAYTFDRLVSHACGRPVSLSDNLIEIEMPLDVDTSIEDPAIIISHMISPGVDKLSPRPTNMTSAIVSIKMYRIRSRIHGEMFTPTAPAPTREVTVGFLTELEEWRQAIPKLALGENIPMQAEDRFRWRYFLCVLLVLRPSILTATAADQTLYLCATAAAEACELDRTVHKGPATCHTTVSLCHTLLCGTTLLYCLHICPTVISQRVAARAIRACSGTLAVYSQLFSEARPFYEVFEHMADEILGEPTINGKDRVIRAMTALFHGNFEPLANLYDSLRSPTADTSQSRSPLSAAARQPYGPDPKYLDSLQSTGLTPFLTDTLGPEVDLSTQLTTNSGNDGINPRETLDLAWLNMDSALWEYMT</sequence>